<dbReference type="GO" id="GO:0016747">
    <property type="term" value="F:acyltransferase activity, transferring groups other than amino-acyl groups"/>
    <property type="evidence" value="ECO:0007669"/>
    <property type="project" value="InterPro"/>
</dbReference>
<dbReference type="SUPFAM" id="SSF55729">
    <property type="entry name" value="Acyl-CoA N-acyltransferases (Nat)"/>
    <property type="match status" value="1"/>
</dbReference>
<dbReference type="InterPro" id="IPR016181">
    <property type="entry name" value="Acyl_CoA_acyltransferase"/>
</dbReference>
<dbReference type="Gene3D" id="3.40.630.30">
    <property type="match status" value="1"/>
</dbReference>
<dbReference type="PANTHER" id="PTHR43800">
    <property type="entry name" value="PEPTIDYL-LYSINE N-ACETYLTRANSFERASE YJAB"/>
    <property type="match status" value="1"/>
</dbReference>
<dbReference type="CDD" id="cd04301">
    <property type="entry name" value="NAT_SF"/>
    <property type="match status" value="1"/>
</dbReference>
<evidence type="ECO:0000256" key="1">
    <source>
        <dbReference type="ARBA" id="ARBA00022679"/>
    </source>
</evidence>
<reference evidence="4" key="2">
    <citation type="submission" date="2021-09" db="EMBL/GenBank/DDBJ databases">
        <authorList>
            <person name="Gilroy R."/>
        </authorList>
    </citation>
    <scope>NUCLEOTIDE SEQUENCE</scope>
    <source>
        <strain evidence="4">7318</strain>
    </source>
</reference>
<protein>
    <submittedName>
        <fullName evidence="4">GNAT family N-acetyltransferase</fullName>
        <ecNumber evidence="4">2.3.1.-</ecNumber>
    </submittedName>
</protein>
<keyword evidence="1 4" id="KW-0808">Transferase</keyword>
<evidence type="ECO:0000313" key="5">
    <source>
        <dbReference type="Proteomes" id="UP000780768"/>
    </source>
</evidence>
<dbReference type="AlphaFoldDB" id="A0A921HQM3"/>
<dbReference type="EMBL" id="DYVR01000171">
    <property type="protein sequence ID" value="HJF85241.1"/>
    <property type="molecule type" value="Genomic_DNA"/>
</dbReference>
<evidence type="ECO:0000256" key="2">
    <source>
        <dbReference type="ARBA" id="ARBA00023315"/>
    </source>
</evidence>
<dbReference type="EC" id="2.3.1.-" evidence="4"/>
<name>A0A921HQM3_9FIRM</name>
<proteinExistence type="predicted"/>
<keyword evidence="2 4" id="KW-0012">Acyltransferase</keyword>
<sequence>MDIIDLKTNDRSDDLINELVSVWEKSVSASHFFLTEKDITEIREQVAPAFKMIPVLLVAIDDDKVIGFAGIYENKLEMLFIDSAYFGQGMGYKLINYCFEQYNIQFVDVNEQNPRAFKFYQRQGFSVIERSPLDSDGRPFPILHMQKK</sequence>
<dbReference type="PROSITE" id="PS51186">
    <property type="entry name" value="GNAT"/>
    <property type="match status" value="1"/>
</dbReference>
<gene>
    <name evidence="4" type="ORF">K8V65_06240</name>
</gene>
<comment type="caution">
    <text evidence="4">The sequence shown here is derived from an EMBL/GenBank/DDBJ whole genome shotgun (WGS) entry which is preliminary data.</text>
</comment>
<reference evidence="4" key="1">
    <citation type="journal article" date="2021" name="PeerJ">
        <title>Extensive microbial diversity within the chicken gut microbiome revealed by metagenomics and culture.</title>
        <authorList>
            <person name="Gilroy R."/>
            <person name="Ravi A."/>
            <person name="Getino M."/>
            <person name="Pursley I."/>
            <person name="Horton D.L."/>
            <person name="Alikhan N.F."/>
            <person name="Baker D."/>
            <person name="Gharbi K."/>
            <person name="Hall N."/>
            <person name="Watson M."/>
            <person name="Adriaenssens E.M."/>
            <person name="Foster-Nyarko E."/>
            <person name="Jarju S."/>
            <person name="Secka A."/>
            <person name="Antonio M."/>
            <person name="Oren A."/>
            <person name="Chaudhuri R.R."/>
            <person name="La Ragione R."/>
            <person name="Hildebrand F."/>
            <person name="Pallen M.J."/>
        </authorList>
    </citation>
    <scope>NUCLEOTIDE SEQUENCE</scope>
    <source>
        <strain evidence="4">7318</strain>
    </source>
</reference>
<dbReference type="RefSeq" id="WP_304153233.1">
    <property type="nucleotide sequence ID" value="NZ_CASFWR010000007.1"/>
</dbReference>
<evidence type="ECO:0000313" key="4">
    <source>
        <dbReference type="EMBL" id="HJF85241.1"/>
    </source>
</evidence>
<accession>A0A921HQM3</accession>
<feature type="domain" description="N-acetyltransferase" evidence="3">
    <location>
        <begin position="1"/>
        <end position="148"/>
    </location>
</feature>
<dbReference type="InterPro" id="IPR000182">
    <property type="entry name" value="GNAT_dom"/>
</dbReference>
<organism evidence="4 5">
    <name type="scientific">Megamonas hypermegale</name>
    <dbReference type="NCBI Taxonomy" id="158847"/>
    <lineage>
        <taxon>Bacteria</taxon>
        <taxon>Bacillati</taxon>
        <taxon>Bacillota</taxon>
        <taxon>Negativicutes</taxon>
        <taxon>Selenomonadales</taxon>
        <taxon>Selenomonadaceae</taxon>
        <taxon>Megamonas</taxon>
    </lineage>
</organism>
<dbReference type="Proteomes" id="UP000780768">
    <property type="component" value="Unassembled WGS sequence"/>
</dbReference>
<dbReference type="Pfam" id="PF13673">
    <property type="entry name" value="Acetyltransf_10"/>
    <property type="match status" value="1"/>
</dbReference>
<dbReference type="PANTHER" id="PTHR43800:SF1">
    <property type="entry name" value="PEPTIDYL-LYSINE N-ACETYLTRANSFERASE YJAB"/>
    <property type="match status" value="1"/>
</dbReference>
<evidence type="ECO:0000259" key="3">
    <source>
        <dbReference type="PROSITE" id="PS51186"/>
    </source>
</evidence>